<comment type="caution">
    <text evidence="2">The sequence shown here is derived from an EMBL/GenBank/DDBJ whole genome shotgun (WGS) entry which is preliminary data.</text>
</comment>
<evidence type="ECO:0000313" key="3">
    <source>
        <dbReference type="Proteomes" id="UP000289792"/>
    </source>
</evidence>
<accession>A0A4Q0XCG8</accession>
<proteinExistence type="predicted"/>
<evidence type="ECO:0000313" key="2">
    <source>
        <dbReference type="EMBL" id="RXJ45397.1"/>
    </source>
</evidence>
<dbReference type="InterPro" id="IPR052514">
    <property type="entry name" value="SAM-dependent_MTase"/>
</dbReference>
<dbReference type="RefSeq" id="WP_129018586.1">
    <property type="nucleotide sequence ID" value="NZ_SDDZ01000014.1"/>
</dbReference>
<dbReference type="InterPro" id="IPR029063">
    <property type="entry name" value="SAM-dependent_MTases_sf"/>
</dbReference>
<dbReference type="AlphaFoldDB" id="A0A4Q0XCG8"/>
<name>A0A4Q0XCG8_9FLAO</name>
<dbReference type="PANTHER" id="PTHR34203:SF15">
    <property type="entry name" value="SLL1173 PROTEIN"/>
    <property type="match status" value="1"/>
</dbReference>
<dbReference type="Pfam" id="PF05050">
    <property type="entry name" value="Methyltransf_21"/>
    <property type="match status" value="1"/>
</dbReference>
<keyword evidence="3" id="KW-1185">Reference proteome</keyword>
<dbReference type="OrthoDB" id="9812600at2"/>
<dbReference type="InterPro" id="IPR006342">
    <property type="entry name" value="FkbM_mtfrase"/>
</dbReference>
<organism evidence="2 3">
    <name type="scientific">Gelidibacter gilvus</name>
    <dbReference type="NCBI Taxonomy" id="59602"/>
    <lineage>
        <taxon>Bacteria</taxon>
        <taxon>Pseudomonadati</taxon>
        <taxon>Bacteroidota</taxon>
        <taxon>Flavobacteriia</taxon>
        <taxon>Flavobacteriales</taxon>
        <taxon>Flavobacteriaceae</taxon>
        <taxon>Gelidibacter</taxon>
    </lineage>
</organism>
<gene>
    <name evidence="2" type="ORF">ESZ48_16395</name>
</gene>
<feature type="domain" description="Methyltransferase FkbM" evidence="1">
    <location>
        <begin position="93"/>
        <end position="235"/>
    </location>
</feature>
<keyword evidence="2" id="KW-0808">Transferase</keyword>
<protein>
    <submittedName>
        <fullName evidence="2">FkbM family methyltransferase</fullName>
    </submittedName>
</protein>
<keyword evidence="2" id="KW-0489">Methyltransferase</keyword>
<dbReference type="Gene3D" id="3.40.50.150">
    <property type="entry name" value="Vaccinia Virus protein VP39"/>
    <property type="match status" value="1"/>
</dbReference>
<sequence length="307" mass="35041">MVNIYRFYLAICLSRFLKNKSLRGKKYLTKLITIIKPKVKCGMIVKTLYGFKLEINPNYDKGIETQIYKTGIYEEGTLWCFQKILKKNDVVFDIGANIGLTSIYASKLVGRNGTVHVFEPLTSTFEILKRNIKVNRLTNVKTYNIALSNHEGVGLIYKNLHINRGAASLKKSINEIGENVIISTLDRFVSTNAIELINFMKIDVEGSEYDVLEGGLNMLKSKFKPIICLEYSEDVESLNKIKFLYNLLNVQLGYDVFKSIKGKGHVSQLIKINDKSELPKHDNIYCFQSYHYSAISKDLFFGLNLNS</sequence>
<dbReference type="Proteomes" id="UP000289792">
    <property type="component" value="Unassembled WGS sequence"/>
</dbReference>
<dbReference type="PANTHER" id="PTHR34203">
    <property type="entry name" value="METHYLTRANSFERASE, FKBM FAMILY PROTEIN"/>
    <property type="match status" value="1"/>
</dbReference>
<dbReference type="GO" id="GO:0008168">
    <property type="term" value="F:methyltransferase activity"/>
    <property type="evidence" value="ECO:0007669"/>
    <property type="project" value="UniProtKB-KW"/>
</dbReference>
<dbReference type="SUPFAM" id="SSF53335">
    <property type="entry name" value="S-adenosyl-L-methionine-dependent methyltransferases"/>
    <property type="match status" value="1"/>
</dbReference>
<evidence type="ECO:0000259" key="1">
    <source>
        <dbReference type="Pfam" id="PF05050"/>
    </source>
</evidence>
<dbReference type="EMBL" id="SDDZ01000014">
    <property type="protein sequence ID" value="RXJ45397.1"/>
    <property type="molecule type" value="Genomic_DNA"/>
</dbReference>
<dbReference type="GO" id="GO:0032259">
    <property type="term" value="P:methylation"/>
    <property type="evidence" value="ECO:0007669"/>
    <property type="project" value="UniProtKB-KW"/>
</dbReference>
<dbReference type="NCBIfam" id="TIGR01444">
    <property type="entry name" value="fkbM_fam"/>
    <property type="match status" value="1"/>
</dbReference>
<reference evidence="2 3" key="1">
    <citation type="submission" date="2019-01" db="EMBL/GenBank/DDBJ databases">
        <title>Genome sequence of the Antarctic species Gelidibacter gilvus ACAM 158(T).</title>
        <authorList>
            <person name="Bowman J.P."/>
        </authorList>
    </citation>
    <scope>NUCLEOTIDE SEQUENCE [LARGE SCALE GENOMIC DNA]</scope>
    <source>
        <strain evidence="2 3">IC158</strain>
    </source>
</reference>